<evidence type="ECO:0000313" key="2">
    <source>
        <dbReference type="Proteomes" id="UP001064027"/>
    </source>
</evidence>
<dbReference type="EMBL" id="CP104558">
    <property type="protein sequence ID" value="UXH46480.1"/>
    <property type="molecule type" value="Genomic_DNA"/>
</dbReference>
<dbReference type="Proteomes" id="UP001064027">
    <property type="component" value="Chromosome"/>
</dbReference>
<reference evidence="1" key="1">
    <citation type="submission" date="2022-09" db="EMBL/GenBank/DDBJ databases">
        <title>Complete genome sequence of Rossellomorea vietnamensis strain RL-WG62, a newly isolated PGPR with the potential for plant salinity stress alleviation.</title>
        <authorList>
            <person name="Ren L."/>
            <person name="Wang G."/>
            <person name="Hu H."/>
        </authorList>
    </citation>
    <scope>NUCLEOTIDE SEQUENCE</scope>
    <source>
        <strain evidence="1">RL-WG62</strain>
    </source>
</reference>
<gene>
    <name evidence="1" type="ORF">N5C46_10685</name>
</gene>
<protein>
    <submittedName>
        <fullName evidence="1">RNA polymerase sigma factor</fullName>
    </submittedName>
</protein>
<accession>A0ACD4CD66</accession>
<evidence type="ECO:0000313" key="1">
    <source>
        <dbReference type="EMBL" id="UXH46480.1"/>
    </source>
</evidence>
<organism evidence="1 2">
    <name type="scientific">Rossellomorea vietnamensis</name>
    <dbReference type="NCBI Taxonomy" id="218284"/>
    <lineage>
        <taxon>Bacteria</taxon>
        <taxon>Bacillati</taxon>
        <taxon>Bacillota</taxon>
        <taxon>Bacilli</taxon>
        <taxon>Bacillales</taxon>
        <taxon>Bacillaceae</taxon>
        <taxon>Rossellomorea</taxon>
    </lineage>
</organism>
<name>A0ACD4CD66_9BACI</name>
<proteinExistence type="predicted"/>
<sequence>MKEFEKIYDQYFREVYAFILSLSRDEKLAEEITQETFFKALKSMNSFQGHSKMNVWLCQIAKNTYFTHYSKQKRYVTEEGKDQPGDLILEKLMESKEAAFLVHKALHSMADPYKEVFTLRIFGELSFREISELFGKTESWARVTFYRAKQKIQDVVKEE</sequence>
<keyword evidence="2" id="KW-1185">Reference proteome</keyword>